<dbReference type="Pfam" id="PF13087">
    <property type="entry name" value="AAA_12"/>
    <property type="match status" value="1"/>
</dbReference>
<evidence type="ECO:0000256" key="5">
    <source>
        <dbReference type="PROSITE-ProRule" id="PRU00560"/>
    </source>
</evidence>
<dbReference type="PROSITE" id="PS51198">
    <property type="entry name" value="UVRD_HELICASE_ATP_BIND"/>
    <property type="match status" value="1"/>
</dbReference>
<keyword evidence="2 5" id="KW-0378">Hydrolase</keyword>
<dbReference type="InterPro" id="IPR013986">
    <property type="entry name" value="DExx_box_DNA_helicase_dom_sf"/>
</dbReference>
<dbReference type="InterPro" id="IPR039904">
    <property type="entry name" value="TRANK1"/>
</dbReference>
<organism evidence="7 8">
    <name type="scientific">Phaseolus coccineus</name>
    <name type="common">Scarlet runner bean</name>
    <name type="synonym">Phaseolus multiflorus</name>
    <dbReference type="NCBI Taxonomy" id="3886"/>
    <lineage>
        <taxon>Eukaryota</taxon>
        <taxon>Viridiplantae</taxon>
        <taxon>Streptophyta</taxon>
        <taxon>Embryophyta</taxon>
        <taxon>Tracheophyta</taxon>
        <taxon>Spermatophyta</taxon>
        <taxon>Magnoliopsida</taxon>
        <taxon>eudicotyledons</taxon>
        <taxon>Gunneridae</taxon>
        <taxon>Pentapetalae</taxon>
        <taxon>rosids</taxon>
        <taxon>fabids</taxon>
        <taxon>Fabales</taxon>
        <taxon>Fabaceae</taxon>
        <taxon>Papilionoideae</taxon>
        <taxon>50 kb inversion clade</taxon>
        <taxon>NPAAA clade</taxon>
        <taxon>indigoferoid/millettioid clade</taxon>
        <taxon>Phaseoleae</taxon>
        <taxon>Phaseolus</taxon>
    </lineage>
</organism>
<evidence type="ECO:0000259" key="6">
    <source>
        <dbReference type="PROSITE" id="PS51198"/>
    </source>
</evidence>
<dbReference type="InterPro" id="IPR041679">
    <property type="entry name" value="DNA2/NAM7-like_C"/>
</dbReference>
<dbReference type="Gene3D" id="1.10.10.160">
    <property type="match status" value="1"/>
</dbReference>
<protein>
    <recommendedName>
        <fullName evidence="6">UvrD-like helicase ATP-binding domain-containing protein</fullName>
    </recommendedName>
</protein>
<dbReference type="PANTHER" id="PTHR21529:SF4">
    <property type="entry name" value="TPR AND ANKYRIN REPEAT-CONTAINING PROTEIN 1"/>
    <property type="match status" value="1"/>
</dbReference>
<keyword evidence="1 5" id="KW-0547">Nucleotide-binding</keyword>
<dbReference type="GO" id="GO:0016787">
    <property type="term" value="F:hydrolase activity"/>
    <property type="evidence" value="ECO:0007669"/>
    <property type="project" value="UniProtKB-UniRule"/>
</dbReference>
<name>A0AAN9LGH6_PHACN</name>
<evidence type="ECO:0000256" key="3">
    <source>
        <dbReference type="ARBA" id="ARBA00022806"/>
    </source>
</evidence>
<reference evidence="7 8" key="1">
    <citation type="submission" date="2024-01" db="EMBL/GenBank/DDBJ databases">
        <title>The genomes of 5 underutilized Papilionoideae crops provide insights into root nodulation and disease resistanc.</title>
        <authorList>
            <person name="Jiang F."/>
        </authorList>
    </citation>
    <scope>NUCLEOTIDE SEQUENCE [LARGE SCALE GENOMIC DNA]</scope>
    <source>
        <strain evidence="7">JINMINGXINNONG_FW02</strain>
        <tissue evidence="7">Leaves</tissue>
    </source>
</reference>
<feature type="binding site" evidence="5">
    <location>
        <begin position="497"/>
        <end position="504"/>
    </location>
    <ligand>
        <name>ATP</name>
        <dbReference type="ChEBI" id="CHEBI:30616"/>
    </ligand>
</feature>
<proteinExistence type="predicted"/>
<dbReference type="SUPFAM" id="SSF52540">
    <property type="entry name" value="P-loop containing nucleoside triphosphate hydrolases"/>
    <property type="match status" value="2"/>
</dbReference>
<dbReference type="Pfam" id="PF00580">
    <property type="entry name" value="UvrD-helicase"/>
    <property type="match status" value="1"/>
</dbReference>
<dbReference type="PANTHER" id="PTHR21529">
    <property type="entry name" value="MAMMARY TURMOR VIRUS RECEPTOR HOMOLOG 1, 2 MTVR1, 2"/>
    <property type="match status" value="1"/>
</dbReference>
<dbReference type="GO" id="GO:0005524">
    <property type="term" value="F:ATP binding"/>
    <property type="evidence" value="ECO:0007669"/>
    <property type="project" value="UniProtKB-UniRule"/>
</dbReference>
<dbReference type="Proteomes" id="UP001374584">
    <property type="component" value="Unassembled WGS sequence"/>
</dbReference>
<gene>
    <name evidence="7" type="ORF">VNO80_30673</name>
</gene>
<evidence type="ECO:0000256" key="4">
    <source>
        <dbReference type="ARBA" id="ARBA00022840"/>
    </source>
</evidence>
<dbReference type="InterPro" id="IPR014016">
    <property type="entry name" value="UvrD-like_ATP-bd"/>
</dbReference>
<dbReference type="EMBL" id="JAYMYR010000011">
    <property type="protein sequence ID" value="KAK7333892.1"/>
    <property type="molecule type" value="Genomic_DNA"/>
</dbReference>
<dbReference type="CDD" id="cd18808">
    <property type="entry name" value="SF1_C_Upf1"/>
    <property type="match status" value="1"/>
</dbReference>
<feature type="domain" description="UvrD-like helicase ATP-binding" evidence="6">
    <location>
        <begin position="476"/>
        <end position="837"/>
    </location>
</feature>
<dbReference type="GO" id="GO:0005694">
    <property type="term" value="C:chromosome"/>
    <property type="evidence" value="ECO:0007669"/>
    <property type="project" value="UniProtKB-ARBA"/>
</dbReference>
<keyword evidence="3 5" id="KW-0347">Helicase</keyword>
<comment type="caution">
    <text evidence="7">The sequence shown here is derived from an EMBL/GenBank/DDBJ whole genome shotgun (WGS) entry which is preliminary data.</text>
</comment>
<evidence type="ECO:0000313" key="8">
    <source>
        <dbReference type="Proteomes" id="UP001374584"/>
    </source>
</evidence>
<evidence type="ECO:0000256" key="2">
    <source>
        <dbReference type="ARBA" id="ARBA00022801"/>
    </source>
</evidence>
<dbReference type="Gene3D" id="3.40.50.300">
    <property type="entry name" value="P-loop containing nucleotide triphosphate hydrolases"/>
    <property type="match status" value="3"/>
</dbReference>
<dbReference type="InterPro" id="IPR027417">
    <property type="entry name" value="P-loop_NTPase"/>
</dbReference>
<dbReference type="AlphaFoldDB" id="A0AAN9LGH6"/>
<sequence length="1037" mass="119578">MPACLSRSGDARMSRALAMSACLSRPGNARMSRALAMSACLSRPGNARMSRALAMSACLSRPGDYDAPNVKRNDFGKKYLPGPMFGPYSFINVIGGKEQLDDAGRSYKNLAEVAVVMSILKNLHKAWLSSKHEFRIGIVTPYAGQVAAIQEKIGKNFESHDGFNVVVMSIDGFQGGERDIIMLSTVRTSNRSSLEFISSPQRTNVALTRARHSLWILGNEWAITNNENVWKAIVLDAKNRKCFFNADQDEEMAKAVLESRKEADQFDDLLDTNSVLFRSKLWKVSFSDKFLRSFKRLRSGVTKNKVINLLERLSSGWRPKWTNVDLSCENSTQILKKFKVENYYVICSIEIIKTSRYMQILKIWDILSLDDIPKLAKRLDNVFKRYTEEYISMCKKKERKNLRDLEFPLNWPLSANIQKFENDHNNANGDTNCSEDTSEAENTRVEHEECTLLMKYSSISRDYMLHGQDSLQVDLLYDVTEEQRNIILFSQSTFVLGRSGTGKTTVLITKLIQNEILHHKGVEQFYGSEVNANLEQSKEIATETERPVLRQLFVTLSPGLCEKIAYLVWSVGEESTATQFENIPDSFDGVSDDLYPLVITFRKFLLMLDGTLGNSYFDRFYNVKGKEDLALETVMMKEVNYERFESLYWPHFNVQLCRTLDSYLVFTEIMSNIKGGKRTIDNGKLSREEYCDVSENRSSGLSMETRFRIYDIFQNYERMKIQHGEFDLSDVVIDLHSRLRNVRYKGDQVNFVFVDEVQDLTIAQIGLFKYICRNVKEGFVFCGDTAQTVRRDFRFKDVRSIFYEKFVLESKSWNDDKRNGKGRISDIFVLSQNFCTGAEVLQLSESIIELLYHFFPHSIDLLKVESSWVEGKPPLVIRSRNDADSILKAFGQSRCKGENVGRVGGERVVLVRDKLAREEVLRIAGKEALVLTILECKGLEFQDVLLYNFFTSSPLQWRWKVVYDYMKEQHLMDSRTQASSRGSFDQDSNHSVLCSELKQLYVSVTRMRNRLWIYEDEEEFSTPMFDYWKMKNLVQFQ</sequence>
<keyword evidence="4 5" id="KW-0067">ATP-binding</keyword>
<evidence type="ECO:0000256" key="1">
    <source>
        <dbReference type="ARBA" id="ARBA00022741"/>
    </source>
</evidence>
<dbReference type="GO" id="GO:0004386">
    <property type="term" value="F:helicase activity"/>
    <property type="evidence" value="ECO:0007669"/>
    <property type="project" value="UniProtKB-UniRule"/>
</dbReference>
<evidence type="ECO:0000313" key="7">
    <source>
        <dbReference type="EMBL" id="KAK7333892.1"/>
    </source>
</evidence>
<dbReference type="InterPro" id="IPR047187">
    <property type="entry name" value="SF1_C_Upf1"/>
</dbReference>
<dbReference type="FunFam" id="3.40.50.300:FF:000326">
    <property type="entry name" value="P-loop containing nucleoside triphosphate hydrolase"/>
    <property type="match status" value="1"/>
</dbReference>
<keyword evidence="8" id="KW-1185">Reference proteome</keyword>
<accession>A0AAN9LGH6</accession>